<evidence type="ECO:0000256" key="2">
    <source>
        <dbReference type="ARBA" id="ARBA00022448"/>
    </source>
</evidence>
<evidence type="ECO:0000256" key="4">
    <source>
        <dbReference type="ARBA" id="ARBA00022989"/>
    </source>
</evidence>
<feature type="transmembrane region" description="Helical" evidence="6">
    <location>
        <begin position="7"/>
        <end position="28"/>
    </location>
</feature>
<dbReference type="PANTHER" id="PTHR42948:SF1">
    <property type="entry name" value="TRANSPORTER"/>
    <property type="match status" value="1"/>
</dbReference>
<evidence type="ECO:0000256" key="3">
    <source>
        <dbReference type="ARBA" id="ARBA00022692"/>
    </source>
</evidence>
<feature type="transmembrane region" description="Helical" evidence="6">
    <location>
        <begin position="168"/>
        <end position="185"/>
    </location>
</feature>
<gene>
    <name evidence="7" type="ORF">ACFQPE_03570</name>
</gene>
<feature type="transmembrane region" description="Helical" evidence="6">
    <location>
        <begin position="84"/>
        <end position="114"/>
    </location>
</feature>
<feature type="transmembrane region" description="Helical" evidence="6">
    <location>
        <begin position="342"/>
        <end position="366"/>
    </location>
</feature>
<dbReference type="EMBL" id="JBHTBF010000001">
    <property type="protein sequence ID" value="MFC7315874.1"/>
    <property type="molecule type" value="Genomic_DNA"/>
</dbReference>
<dbReference type="PANTHER" id="PTHR42948">
    <property type="entry name" value="TRANSPORTER"/>
    <property type="match status" value="1"/>
</dbReference>
<feature type="transmembrane region" description="Helical" evidence="6">
    <location>
        <begin position="415"/>
        <end position="436"/>
    </location>
</feature>
<dbReference type="InterPro" id="IPR000175">
    <property type="entry name" value="Na/ntran_symport"/>
</dbReference>
<dbReference type="Proteomes" id="UP001596547">
    <property type="component" value="Unassembled WGS sequence"/>
</dbReference>
<dbReference type="NCBIfam" id="NF037979">
    <property type="entry name" value="Na_transp"/>
    <property type="match status" value="1"/>
</dbReference>
<dbReference type="Pfam" id="PF00209">
    <property type="entry name" value="SNF"/>
    <property type="match status" value="2"/>
</dbReference>
<feature type="transmembrane region" description="Helical" evidence="6">
    <location>
        <begin position="221"/>
        <end position="238"/>
    </location>
</feature>
<dbReference type="RefSeq" id="WP_276305275.1">
    <property type="nucleotide sequence ID" value="NZ_CP119992.1"/>
</dbReference>
<protein>
    <submittedName>
        <fullName evidence="7">Sodium-dependent transporter</fullName>
    </submittedName>
</protein>
<dbReference type="PROSITE" id="PS50267">
    <property type="entry name" value="NA_NEUROTRAN_SYMP_3"/>
    <property type="match status" value="1"/>
</dbReference>
<dbReference type="GO" id="GO:0016020">
    <property type="term" value="C:membrane"/>
    <property type="evidence" value="ECO:0007669"/>
    <property type="project" value="UniProtKB-SubCell"/>
</dbReference>
<keyword evidence="2" id="KW-0813">Transport</keyword>
<dbReference type="CDD" id="cd10336">
    <property type="entry name" value="SLC6sbd_Tyt1-Like"/>
    <property type="match status" value="1"/>
</dbReference>
<evidence type="ECO:0000256" key="1">
    <source>
        <dbReference type="ARBA" id="ARBA00004141"/>
    </source>
</evidence>
<keyword evidence="5 6" id="KW-0472">Membrane</keyword>
<feature type="transmembrane region" description="Helical" evidence="6">
    <location>
        <begin position="250"/>
        <end position="272"/>
    </location>
</feature>
<proteinExistence type="predicted"/>
<comment type="subcellular location">
    <subcellularLocation>
        <location evidence="1">Membrane</location>
        <topology evidence="1">Multi-pass membrane protein</topology>
    </subcellularLocation>
</comment>
<feature type="transmembrane region" description="Helical" evidence="6">
    <location>
        <begin position="284"/>
        <end position="303"/>
    </location>
</feature>
<feature type="transmembrane region" description="Helical" evidence="6">
    <location>
        <begin position="372"/>
        <end position="394"/>
    </location>
</feature>
<sequence>MSERETWSTNLGFVLAAIGSAVGLGNIWRFPWLTAENGGSAFLVVYLGLIVLIGVPGLIAEFVIGRRGRRDPVGAFRALSDSRWWPFVGVYAVGTTMLILTFYSVVGGWILRYAVGSLTGAYFADPGAYFESVAFGPSAVAAHLVFLAIVGAIIAAGVGDGIERSSKAMMPAIAVLLVGLAAWAFTLPGSAGGYEFFLAFDVGTLRANFLDVLGPAAGQALFTLSVGAGSMLTYASYLGSDESLPGDATVIAVANTAIGVLTGLVVFPLLFSQGLPAGSGGEGALFYALAEAFVTLPAGGIVATLFFGVVLLAAVSSAISMLEAPVAYLVDEHGVGRRRATLGVVALLAATGSLTALEPAAFGLLAGTLADLALTIGLLAFVVFVGWVLGRDAVAEFRSGTGASVGALAEPWRALVAWVLPAFLAFTLLTSVASLAGVSLGLELRLALTVGALLALRTLVGAGRERTPLVDAD</sequence>
<dbReference type="SUPFAM" id="SSF161070">
    <property type="entry name" value="SNF-like"/>
    <property type="match status" value="1"/>
</dbReference>
<evidence type="ECO:0000313" key="7">
    <source>
        <dbReference type="EMBL" id="MFC7315874.1"/>
    </source>
</evidence>
<reference evidence="7 8" key="1">
    <citation type="journal article" date="2019" name="Int. J. Syst. Evol. Microbiol.">
        <title>The Global Catalogue of Microorganisms (GCM) 10K type strain sequencing project: providing services to taxonomists for standard genome sequencing and annotation.</title>
        <authorList>
            <consortium name="The Broad Institute Genomics Platform"/>
            <consortium name="The Broad Institute Genome Sequencing Center for Infectious Disease"/>
            <person name="Wu L."/>
            <person name="Ma J."/>
        </authorList>
    </citation>
    <scope>NUCLEOTIDE SEQUENCE [LARGE SCALE GENOMIC DNA]</scope>
    <source>
        <strain evidence="7 8">PSR21</strain>
    </source>
</reference>
<dbReference type="InterPro" id="IPR047218">
    <property type="entry name" value="YocR/YhdH-like"/>
</dbReference>
<feature type="transmembrane region" description="Helical" evidence="6">
    <location>
        <begin position="40"/>
        <end position="64"/>
    </location>
</feature>
<dbReference type="AlphaFoldDB" id="A0ABD6A5H3"/>
<name>A0ABD6A5H3_9EURY</name>
<dbReference type="PRINTS" id="PR00176">
    <property type="entry name" value="NANEUSMPORT"/>
</dbReference>
<evidence type="ECO:0000256" key="5">
    <source>
        <dbReference type="ARBA" id="ARBA00023136"/>
    </source>
</evidence>
<feature type="transmembrane region" description="Helical" evidence="6">
    <location>
        <begin position="134"/>
        <end position="156"/>
    </location>
</feature>
<organism evidence="7 8">
    <name type="scientific">Halomarina halobia</name>
    <dbReference type="NCBI Taxonomy" id="3033386"/>
    <lineage>
        <taxon>Archaea</taxon>
        <taxon>Methanobacteriati</taxon>
        <taxon>Methanobacteriota</taxon>
        <taxon>Stenosarchaea group</taxon>
        <taxon>Halobacteria</taxon>
        <taxon>Halobacteriales</taxon>
        <taxon>Natronomonadaceae</taxon>
        <taxon>Halomarina</taxon>
    </lineage>
</organism>
<keyword evidence="3 6" id="KW-0812">Transmembrane</keyword>
<keyword evidence="8" id="KW-1185">Reference proteome</keyword>
<evidence type="ECO:0000256" key="6">
    <source>
        <dbReference type="SAM" id="Phobius"/>
    </source>
</evidence>
<accession>A0ABD6A5H3</accession>
<evidence type="ECO:0000313" key="8">
    <source>
        <dbReference type="Proteomes" id="UP001596547"/>
    </source>
</evidence>
<dbReference type="GeneID" id="79314852"/>
<keyword evidence="4 6" id="KW-1133">Transmembrane helix</keyword>
<comment type="caution">
    <text evidence="7">The sequence shown here is derived from an EMBL/GenBank/DDBJ whole genome shotgun (WGS) entry which is preliminary data.</text>
</comment>
<dbReference type="InterPro" id="IPR037272">
    <property type="entry name" value="SNS_sf"/>
</dbReference>